<comment type="caution">
    <text evidence="2">The sequence shown here is derived from an EMBL/GenBank/DDBJ whole genome shotgun (WGS) entry which is preliminary data.</text>
</comment>
<feature type="region of interest" description="Disordered" evidence="1">
    <location>
        <begin position="147"/>
        <end position="166"/>
    </location>
</feature>
<proteinExistence type="predicted"/>
<dbReference type="RefSeq" id="XP_003082550.2">
    <property type="nucleotide sequence ID" value="XM_003082502.2"/>
</dbReference>
<sequence length="1019" mass="114468">MARAGVRARVAALERGARSVTPRSGVVDVGRDGLDVGRDGRAWRSTGRWTTATGALARVTEDVRGIRTRLFGANDDDSVGADGGDASVTVRSSWTRGLGGRCVAVEVEMEARERFARVTRRCRNEIEDVDERRLERARALMQTRRARLDKESLMSSRARSSGGRLSSPLRVLDEQATLLKRAALEILRRNAERGRALRRAANDMLIIRRGPTLRKAFEGLRQNAEANAPRTRAVLETCETFVAVSARRMRRAVLRAWADAARESGLAKTCAAIHNVRCAQAALRHWELFVARAHWKRCANKLARRYADGRLRVSAFSAWLLHLRRAKERRVAVRARMFGMSVLEAQRAVHEKLDRTAHDASRMKGEELRLLFDERCLRSALRSQIVAAVKFSRALEGLRRFSADDDDVLWASSDVAAVRGIGAAQNHLDAGFRMRGRMHVDARADLSRNREDVAASRVAASIEDADARVPLYETTTTIDVEALGAEAFERSREHEGALAAAREATAKCVSARKFEHETSLRVSRLVANAESRANAATQGAHDAMDEAVQAEYLAMEAEEIADAAEARADALAENKSVDPTEVSAAFASAADAATRAVTMSSAHVAAARVAERAMDIAEEHRCAAELVRNQADEDLESARARVLEAEALVMATAKAERELKLRAMRATAELRRLTGVTSSNEHRDYLVERDENIVFSPTKRRGIDEKKASRRLLTWESFGDGDDEDESIDLRGISLVPGRWVTLAECATQAYAKRLAKKTVHAFVLNVEQQCRRREAALLALAMMVFTEWRNFVRAVTSRRKIVEDIINEVIEEDRERCLRACVLVLRKHAAWRRARCDELKLSLRRVVAPDTTLPAFTHWRTKVANICLVRRVVNRAIEAWKARGSGPSHANAFYRQYDSFVAWRNVVRFERNRRRATRAADQYRRVTLALGVLKSWRAVARDASQARLRSVFDFIHRTSRRRARRLFFGWRAETLRRRIADVALESHQRARTLSALDAWRAVTDARRRSVGRRDAPSS</sequence>
<dbReference type="Proteomes" id="UP000009170">
    <property type="component" value="Unassembled WGS sequence"/>
</dbReference>
<protein>
    <submittedName>
        <fullName evidence="2">Unnamed product</fullName>
    </submittedName>
</protein>
<dbReference type="EMBL" id="CAID01000013">
    <property type="protein sequence ID" value="CEG00053.1"/>
    <property type="molecule type" value="Genomic_DNA"/>
</dbReference>
<dbReference type="GeneID" id="9837431"/>
<reference evidence="2 3" key="2">
    <citation type="journal article" date="2014" name="BMC Genomics">
        <title>An improved genome of the model marine alga Ostreococcus tauri unfolds by assessing Illumina de novo assemblies.</title>
        <authorList>
            <person name="Blanc-Mathieu R."/>
            <person name="Verhelst B."/>
            <person name="Derelle E."/>
            <person name="Rombauts S."/>
            <person name="Bouget F.Y."/>
            <person name="Carre I."/>
            <person name="Chateau A."/>
            <person name="Eyre-Walker A."/>
            <person name="Grimsley N."/>
            <person name="Moreau H."/>
            <person name="Piegu B."/>
            <person name="Rivals E."/>
            <person name="Schackwitz W."/>
            <person name="Van de Peer Y."/>
            <person name="Piganeau G."/>
        </authorList>
    </citation>
    <scope>NUCLEOTIDE SEQUENCE [LARGE SCALE GENOMIC DNA]</scope>
    <source>
        <strain evidence="3">OTTH 0595 / CCAP 157/2 / RCC745</strain>
    </source>
</reference>
<reference evidence="3" key="1">
    <citation type="journal article" date="2006" name="Proc. Natl. Acad. Sci. U.S.A.">
        <title>Genome analysis of the smallest free-living eukaryote Ostreococcus tauri unveils many unique features.</title>
        <authorList>
            <person name="Derelle E."/>
            <person name="Ferraz C."/>
            <person name="Rombauts S."/>
            <person name="Rouze P."/>
            <person name="Worden A.Z."/>
            <person name="Robbens S."/>
            <person name="Partensky F."/>
            <person name="Degroeve S."/>
            <person name="Echeynie S."/>
            <person name="Cooke R."/>
            <person name="Saeys Y."/>
            <person name="Wuyts J."/>
            <person name="Jabbari K."/>
            <person name="Bowler C."/>
            <person name="Panaud O."/>
            <person name="Piegu B."/>
            <person name="Ball S.G."/>
            <person name="Ral J.-P."/>
            <person name="Bouget F.-Y."/>
            <person name="Piganeau G."/>
            <person name="De Baets B."/>
            <person name="Picard A."/>
            <person name="Delseny M."/>
            <person name="Demaille J."/>
            <person name="Van de Peer Y."/>
            <person name="Moreau H."/>
        </authorList>
    </citation>
    <scope>NUCLEOTIDE SEQUENCE [LARGE SCALE GENOMIC DNA]</scope>
    <source>
        <strain evidence="3">OTTH 0595 / CCAP 157/2 / RCC745</strain>
    </source>
</reference>
<keyword evidence="3" id="KW-1185">Reference proteome</keyword>
<feature type="compositionally biased region" description="Low complexity" evidence="1">
    <location>
        <begin position="153"/>
        <end position="166"/>
    </location>
</feature>
<organism evidence="2 3">
    <name type="scientific">Ostreococcus tauri</name>
    <name type="common">Marine green alga</name>
    <dbReference type="NCBI Taxonomy" id="70448"/>
    <lineage>
        <taxon>Eukaryota</taxon>
        <taxon>Viridiplantae</taxon>
        <taxon>Chlorophyta</taxon>
        <taxon>Mamiellophyceae</taxon>
        <taxon>Mamiellales</taxon>
        <taxon>Bathycoccaceae</taxon>
        <taxon>Ostreococcus</taxon>
    </lineage>
</organism>
<evidence type="ECO:0000313" key="3">
    <source>
        <dbReference type="Proteomes" id="UP000009170"/>
    </source>
</evidence>
<accession>A0A096P7T6</accession>
<dbReference type="InParanoid" id="A0A096P7T6"/>
<dbReference type="STRING" id="70448.A0A096P7T6"/>
<dbReference type="AlphaFoldDB" id="A0A096P7T6"/>
<evidence type="ECO:0000256" key="1">
    <source>
        <dbReference type="SAM" id="MobiDB-lite"/>
    </source>
</evidence>
<dbReference type="KEGG" id="ota:OT_ostta13g00770"/>
<name>A0A096P7T6_OSTTA</name>
<evidence type="ECO:0000313" key="2">
    <source>
        <dbReference type="EMBL" id="CEG00053.1"/>
    </source>
</evidence>
<gene>
    <name evidence="2" type="ORF">OT_ostta13g00770</name>
</gene>